<dbReference type="GO" id="GO:0015297">
    <property type="term" value="F:antiporter activity"/>
    <property type="evidence" value="ECO:0007669"/>
    <property type="project" value="UniProtKB-KW"/>
</dbReference>
<dbReference type="Pfam" id="PF01554">
    <property type="entry name" value="MatE"/>
    <property type="match status" value="2"/>
</dbReference>
<dbReference type="PANTHER" id="PTHR43298">
    <property type="entry name" value="MULTIDRUG RESISTANCE PROTEIN NORM-RELATED"/>
    <property type="match status" value="1"/>
</dbReference>
<sequence length="468" mass="48131">MFDVSKEDITDGSIPRALAFLATPILAQQLVLVGQQVVDIFWVGRLGEDPVAAIGLLAPVLGFLHVGTYVAYTGGQVVVSQRVGADDADGANRAAFQSLLVVLAVTLVASLSVVGLASVFLDDVAPNAAVAEYAFAYLVVIALGQVFPAMSDVFEGGFYGWGDSKTPLYINVFAILLNVVLDPFLIFGWWEFPRLGVQGAALATVLAYAAGFLVALGIALSGRHDLTLDREAVAFDPAVAREVLSVGLPKAGQEVARQFARLLLVAVVTVAGGAAGLAAYIVGARIATLAFVPAAAVGAAATSLVGQNLGAEKPDRATRVTWTAVAGGGLLVGVLVGGVQFAFPETIALAFVPDLSAAGLELTVAYLQILALGYWALGAIKTVEAGFNGASRTTVSMVATMLQYWGVRVPVAAGLTFLAGYGALGVFWAVTLSNVVAAVGLCAYFCYSARGGMLERAAERAGGSTPAD</sequence>
<evidence type="ECO:0000256" key="5">
    <source>
        <dbReference type="ARBA" id="ARBA00022692"/>
    </source>
</evidence>
<evidence type="ECO:0000313" key="12">
    <source>
        <dbReference type="Proteomes" id="UP001595921"/>
    </source>
</evidence>
<keyword evidence="8 10" id="KW-0472">Membrane</keyword>
<keyword evidence="5 10" id="KW-0812">Transmembrane</keyword>
<dbReference type="GO" id="GO:0006811">
    <property type="term" value="P:monoatomic ion transport"/>
    <property type="evidence" value="ECO:0007669"/>
    <property type="project" value="UniProtKB-KW"/>
</dbReference>
<feature type="transmembrane region" description="Helical" evidence="10">
    <location>
        <begin position="289"/>
        <end position="310"/>
    </location>
</feature>
<organism evidence="11 12">
    <name type="scientific">Halobium salinum</name>
    <dbReference type="NCBI Taxonomy" id="1364940"/>
    <lineage>
        <taxon>Archaea</taxon>
        <taxon>Methanobacteriati</taxon>
        <taxon>Methanobacteriota</taxon>
        <taxon>Stenosarchaea group</taxon>
        <taxon>Halobacteria</taxon>
        <taxon>Halobacteriales</taxon>
        <taxon>Haloferacaceae</taxon>
        <taxon>Halobium</taxon>
    </lineage>
</organism>
<keyword evidence="12" id="KW-1185">Reference proteome</keyword>
<comment type="subcellular location">
    <subcellularLocation>
        <location evidence="1">Cell membrane</location>
        <topology evidence="1">Multi-pass membrane protein</topology>
    </subcellularLocation>
</comment>
<evidence type="ECO:0000256" key="7">
    <source>
        <dbReference type="ARBA" id="ARBA00023065"/>
    </source>
</evidence>
<name>A0ABD5PFP1_9EURY</name>
<dbReference type="InterPro" id="IPR050222">
    <property type="entry name" value="MATE_MdtK"/>
</dbReference>
<dbReference type="AlphaFoldDB" id="A0ABD5PFP1"/>
<reference evidence="11 12" key="1">
    <citation type="journal article" date="2019" name="Int. J. Syst. Evol. Microbiol.">
        <title>The Global Catalogue of Microorganisms (GCM) 10K type strain sequencing project: providing services to taxonomists for standard genome sequencing and annotation.</title>
        <authorList>
            <consortium name="The Broad Institute Genomics Platform"/>
            <consortium name="The Broad Institute Genome Sequencing Center for Infectious Disease"/>
            <person name="Wu L."/>
            <person name="Ma J."/>
        </authorList>
    </citation>
    <scope>NUCLEOTIDE SEQUENCE [LARGE SCALE GENOMIC DNA]</scope>
    <source>
        <strain evidence="11 12">CGMCC 1.12553</strain>
    </source>
</reference>
<protein>
    <recommendedName>
        <fullName evidence="9">Multidrug-efflux transporter</fullName>
    </recommendedName>
</protein>
<evidence type="ECO:0000256" key="2">
    <source>
        <dbReference type="ARBA" id="ARBA00022448"/>
    </source>
</evidence>
<feature type="transmembrane region" description="Helical" evidence="10">
    <location>
        <begin position="196"/>
        <end position="220"/>
    </location>
</feature>
<dbReference type="Proteomes" id="UP001595921">
    <property type="component" value="Unassembled WGS sequence"/>
</dbReference>
<dbReference type="PANTHER" id="PTHR43298:SF2">
    <property type="entry name" value="FMN_FAD EXPORTER YEEO-RELATED"/>
    <property type="match status" value="1"/>
</dbReference>
<feature type="transmembrane region" description="Helical" evidence="10">
    <location>
        <begin position="322"/>
        <end position="343"/>
    </location>
</feature>
<evidence type="ECO:0000256" key="3">
    <source>
        <dbReference type="ARBA" id="ARBA00022449"/>
    </source>
</evidence>
<feature type="transmembrane region" description="Helical" evidence="10">
    <location>
        <begin position="262"/>
        <end position="283"/>
    </location>
</feature>
<dbReference type="PIRSF" id="PIRSF006603">
    <property type="entry name" value="DinF"/>
    <property type="match status" value="1"/>
</dbReference>
<feature type="transmembrane region" description="Helical" evidence="10">
    <location>
        <begin position="355"/>
        <end position="377"/>
    </location>
</feature>
<evidence type="ECO:0000256" key="6">
    <source>
        <dbReference type="ARBA" id="ARBA00022989"/>
    </source>
</evidence>
<keyword evidence="3" id="KW-0050">Antiport</keyword>
<keyword evidence="6 10" id="KW-1133">Transmembrane helix</keyword>
<evidence type="ECO:0000256" key="10">
    <source>
        <dbReference type="SAM" id="Phobius"/>
    </source>
</evidence>
<dbReference type="GO" id="GO:0005886">
    <property type="term" value="C:plasma membrane"/>
    <property type="evidence" value="ECO:0007669"/>
    <property type="project" value="UniProtKB-SubCell"/>
</dbReference>
<dbReference type="InterPro" id="IPR002528">
    <property type="entry name" value="MATE_fam"/>
</dbReference>
<gene>
    <name evidence="11" type="ORF">ACFO0N_16760</name>
</gene>
<dbReference type="EMBL" id="JBHSDS010000008">
    <property type="protein sequence ID" value="MFC4359596.1"/>
    <property type="molecule type" value="Genomic_DNA"/>
</dbReference>
<feature type="transmembrane region" description="Helical" evidence="10">
    <location>
        <begin position="426"/>
        <end position="447"/>
    </location>
</feature>
<dbReference type="NCBIfam" id="TIGR00797">
    <property type="entry name" value="matE"/>
    <property type="match status" value="1"/>
</dbReference>
<comment type="caution">
    <text evidence="11">The sequence shown here is derived from an EMBL/GenBank/DDBJ whole genome shotgun (WGS) entry which is preliminary data.</text>
</comment>
<dbReference type="InterPro" id="IPR048279">
    <property type="entry name" value="MdtK-like"/>
</dbReference>
<evidence type="ECO:0000256" key="1">
    <source>
        <dbReference type="ARBA" id="ARBA00004651"/>
    </source>
</evidence>
<keyword evidence="4" id="KW-1003">Cell membrane</keyword>
<proteinExistence type="predicted"/>
<feature type="transmembrane region" description="Helical" evidence="10">
    <location>
        <begin position="51"/>
        <end position="72"/>
    </location>
</feature>
<feature type="transmembrane region" description="Helical" evidence="10">
    <location>
        <begin position="99"/>
        <end position="121"/>
    </location>
</feature>
<dbReference type="RefSeq" id="WP_267621600.1">
    <property type="nucleotide sequence ID" value="NZ_JAODIW010000006.1"/>
</dbReference>
<evidence type="ECO:0000256" key="4">
    <source>
        <dbReference type="ARBA" id="ARBA00022475"/>
    </source>
</evidence>
<evidence type="ECO:0000256" key="8">
    <source>
        <dbReference type="ARBA" id="ARBA00023136"/>
    </source>
</evidence>
<feature type="transmembrane region" description="Helical" evidence="10">
    <location>
        <begin position="166"/>
        <end position="190"/>
    </location>
</feature>
<accession>A0ABD5PFP1</accession>
<evidence type="ECO:0000256" key="9">
    <source>
        <dbReference type="ARBA" id="ARBA00031636"/>
    </source>
</evidence>
<evidence type="ECO:0000313" key="11">
    <source>
        <dbReference type="EMBL" id="MFC4359596.1"/>
    </source>
</evidence>
<keyword evidence="7" id="KW-0406">Ion transport</keyword>
<feature type="transmembrane region" description="Helical" evidence="10">
    <location>
        <begin position="133"/>
        <end position="154"/>
    </location>
</feature>
<keyword evidence="2" id="KW-0813">Transport</keyword>